<dbReference type="PROSITE" id="PS50007">
    <property type="entry name" value="PIPLC_X_DOMAIN"/>
    <property type="match status" value="1"/>
</dbReference>
<keyword evidence="1" id="KW-0472">Membrane</keyword>
<keyword evidence="1" id="KW-0812">Transmembrane</keyword>
<dbReference type="InterPro" id="IPR028098">
    <property type="entry name" value="Glyco_trans_4-like_N"/>
</dbReference>
<keyword evidence="4" id="KW-0808">Transferase</keyword>
<dbReference type="Gene3D" id="3.40.50.2000">
    <property type="entry name" value="Glycogen Phosphorylase B"/>
    <property type="match status" value="2"/>
</dbReference>
<sequence length="368" mass="41601">MGKSIFFVINTLQGGGAERVLSTLALDFHRHKVPVTIICLNYAQSAYKLPDDLKVIYLVNRKDQSRIFRLYYAIIIFLKLTYLLYSKKPGCVISFMTTANLWSGLSSMLTKTNFIVSERTTPEHTINKQNSLLKRCSEIIYRHALAVVLPAKGIEDCLRKYKGFEDLTNCKIINNPVGHLGNLSGNRVNERKFILGVGRLSYEKGFDQLIEAFANLNIRGIDLLIAGEGQEYAALEQQIRKLKLNKNVKLIGSKENLQDYYDQAELFVLPSRNEGYPNALIEAMSLGCPCVAMDCEFGPSEIIRHQKNGLLVQDNNIKDLTAAIYKILNNPILKNKLATNARQINTTNSLKNISYQWQKLIFSPEISS</sequence>
<organism evidence="4 5">
    <name type="scientific">Daejeonella rubra</name>
    <dbReference type="NCBI Taxonomy" id="990371"/>
    <lineage>
        <taxon>Bacteria</taxon>
        <taxon>Pseudomonadati</taxon>
        <taxon>Bacteroidota</taxon>
        <taxon>Sphingobacteriia</taxon>
        <taxon>Sphingobacteriales</taxon>
        <taxon>Sphingobacteriaceae</taxon>
        <taxon>Daejeonella</taxon>
    </lineage>
</organism>
<dbReference type="InterPro" id="IPR001296">
    <property type="entry name" value="Glyco_trans_1"/>
</dbReference>
<feature type="domain" description="Glycosyltransferase subfamily 4-like N-terminal" evidence="3">
    <location>
        <begin position="15"/>
        <end position="177"/>
    </location>
</feature>
<dbReference type="PANTHER" id="PTHR12526">
    <property type="entry name" value="GLYCOSYLTRANSFERASE"/>
    <property type="match status" value="1"/>
</dbReference>
<dbReference type="Pfam" id="PF00534">
    <property type="entry name" value="Glycos_transf_1"/>
    <property type="match status" value="1"/>
</dbReference>
<keyword evidence="5" id="KW-1185">Reference proteome</keyword>
<dbReference type="PANTHER" id="PTHR12526:SF630">
    <property type="entry name" value="GLYCOSYLTRANSFERASE"/>
    <property type="match status" value="1"/>
</dbReference>
<protein>
    <submittedName>
        <fullName evidence="4">Glycosyltransferase involved in cell wall bisynthesis</fullName>
    </submittedName>
</protein>
<dbReference type="SUPFAM" id="SSF53756">
    <property type="entry name" value="UDP-Glycosyltransferase/glycogen phosphorylase"/>
    <property type="match status" value="1"/>
</dbReference>
<accession>A0A1G9QRW5</accession>
<dbReference type="GO" id="GO:0016757">
    <property type="term" value="F:glycosyltransferase activity"/>
    <property type="evidence" value="ECO:0007669"/>
    <property type="project" value="InterPro"/>
</dbReference>
<evidence type="ECO:0000259" key="2">
    <source>
        <dbReference type="Pfam" id="PF00534"/>
    </source>
</evidence>
<proteinExistence type="predicted"/>
<name>A0A1G9QRW5_9SPHI</name>
<feature type="transmembrane region" description="Helical" evidence="1">
    <location>
        <begin position="67"/>
        <end position="85"/>
    </location>
</feature>
<evidence type="ECO:0000259" key="3">
    <source>
        <dbReference type="Pfam" id="PF13439"/>
    </source>
</evidence>
<dbReference type="EMBL" id="FNHH01000006">
    <property type="protein sequence ID" value="SDM13307.1"/>
    <property type="molecule type" value="Genomic_DNA"/>
</dbReference>
<feature type="domain" description="Glycosyl transferase family 1" evidence="2">
    <location>
        <begin position="188"/>
        <end position="343"/>
    </location>
</feature>
<keyword evidence="1" id="KW-1133">Transmembrane helix</keyword>
<evidence type="ECO:0000313" key="5">
    <source>
        <dbReference type="Proteomes" id="UP000199226"/>
    </source>
</evidence>
<gene>
    <name evidence="4" type="ORF">SAMN05421813_106158</name>
</gene>
<dbReference type="RefSeq" id="WP_090702202.1">
    <property type="nucleotide sequence ID" value="NZ_FNHH01000006.1"/>
</dbReference>
<evidence type="ECO:0000313" key="4">
    <source>
        <dbReference type="EMBL" id="SDM13307.1"/>
    </source>
</evidence>
<evidence type="ECO:0000256" key="1">
    <source>
        <dbReference type="SAM" id="Phobius"/>
    </source>
</evidence>
<dbReference type="AlphaFoldDB" id="A0A1G9QRW5"/>
<dbReference type="STRING" id="990371.SAMN05421813_106158"/>
<dbReference type="Proteomes" id="UP000199226">
    <property type="component" value="Unassembled WGS sequence"/>
</dbReference>
<dbReference type="OrthoDB" id="9811239at2"/>
<reference evidence="5" key="1">
    <citation type="submission" date="2016-10" db="EMBL/GenBank/DDBJ databases">
        <authorList>
            <person name="Varghese N."/>
            <person name="Submissions S."/>
        </authorList>
    </citation>
    <scope>NUCLEOTIDE SEQUENCE [LARGE SCALE GENOMIC DNA]</scope>
    <source>
        <strain evidence="5">DSM 24536</strain>
    </source>
</reference>
<dbReference type="Pfam" id="PF13439">
    <property type="entry name" value="Glyco_transf_4"/>
    <property type="match status" value="1"/>
</dbReference>